<evidence type="ECO:0000256" key="1">
    <source>
        <dbReference type="ARBA" id="ARBA00022723"/>
    </source>
</evidence>
<dbReference type="PRINTS" id="PR00092">
    <property type="entry name" value="TYROSINASE"/>
</dbReference>
<evidence type="ECO:0000313" key="5">
    <source>
        <dbReference type="Proteomes" id="UP000492821"/>
    </source>
</evidence>
<dbReference type="InterPro" id="IPR003582">
    <property type="entry name" value="ShKT_dom"/>
</dbReference>
<dbReference type="PANTHER" id="PTHR11474">
    <property type="entry name" value="TYROSINASE FAMILY MEMBER"/>
    <property type="match status" value="1"/>
</dbReference>
<feature type="signal peptide" evidence="3">
    <location>
        <begin position="1"/>
        <end position="19"/>
    </location>
</feature>
<keyword evidence="1" id="KW-0479">Metal-binding</keyword>
<dbReference type="PROSITE" id="PS00498">
    <property type="entry name" value="TYROSINASE_2"/>
    <property type="match status" value="1"/>
</dbReference>
<dbReference type="Gene3D" id="1.10.10.1940">
    <property type="match status" value="1"/>
</dbReference>
<proteinExistence type="predicted"/>
<dbReference type="Proteomes" id="UP000492821">
    <property type="component" value="Unassembled WGS sequence"/>
</dbReference>
<accession>A0A7E4ZX04</accession>
<feature type="domain" description="ShKT" evidence="4">
    <location>
        <begin position="586"/>
        <end position="620"/>
    </location>
</feature>
<dbReference type="Gene3D" id="1.10.1280.10">
    <property type="entry name" value="Di-copper center containing domain from catechol oxidase"/>
    <property type="match status" value="1"/>
</dbReference>
<organism evidence="5 6">
    <name type="scientific">Panagrellus redivivus</name>
    <name type="common">Microworm</name>
    <dbReference type="NCBI Taxonomy" id="6233"/>
    <lineage>
        <taxon>Eukaryota</taxon>
        <taxon>Metazoa</taxon>
        <taxon>Ecdysozoa</taxon>
        <taxon>Nematoda</taxon>
        <taxon>Chromadorea</taxon>
        <taxon>Rhabditida</taxon>
        <taxon>Tylenchina</taxon>
        <taxon>Panagrolaimomorpha</taxon>
        <taxon>Panagrolaimoidea</taxon>
        <taxon>Panagrolaimidae</taxon>
        <taxon>Panagrellus</taxon>
    </lineage>
</organism>
<dbReference type="GO" id="GO:0046872">
    <property type="term" value="F:metal ion binding"/>
    <property type="evidence" value="ECO:0007669"/>
    <property type="project" value="UniProtKB-KW"/>
</dbReference>
<feature type="disulfide bond" evidence="2">
    <location>
        <begin position="518"/>
        <end position="552"/>
    </location>
</feature>
<feature type="disulfide bond" evidence="2">
    <location>
        <begin position="474"/>
        <end position="508"/>
    </location>
</feature>
<keyword evidence="5" id="KW-1185">Reference proteome</keyword>
<reference evidence="6" key="2">
    <citation type="submission" date="2020-10" db="UniProtKB">
        <authorList>
            <consortium name="WormBaseParasite"/>
        </authorList>
    </citation>
    <scope>IDENTIFICATION</scope>
</reference>
<dbReference type="GO" id="GO:0016491">
    <property type="term" value="F:oxidoreductase activity"/>
    <property type="evidence" value="ECO:0007669"/>
    <property type="project" value="InterPro"/>
</dbReference>
<evidence type="ECO:0000256" key="3">
    <source>
        <dbReference type="SAM" id="SignalP"/>
    </source>
</evidence>
<feature type="domain" description="ShKT" evidence="4">
    <location>
        <begin position="518"/>
        <end position="552"/>
    </location>
</feature>
<dbReference type="InterPro" id="IPR050316">
    <property type="entry name" value="Tyrosinase/Hemocyanin"/>
</dbReference>
<dbReference type="InterPro" id="IPR002227">
    <property type="entry name" value="Tyrosinase_Cu-bd"/>
</dbReference>
<comment type="caution">
    <text evidence="2">Lacks conserved residue(s) required for the propagation of feature annotation.</text>
</comment>
<feature type="domain" description="ShKT" evidence="4">
    <location>
        <begin position="474"/>
        <end position="508"/>
    </location>
</feature>
<evidence type="ECO:0000256" key="2">
    <source>
        <dbReference type="PROSITE-ProRule" id="PRU01005"/>
    </source>
</evidence>
<dbReference type="AlphaFoldDB" id="A0A7E4ZX04"/>
<feature type="domain" description="ShKT" evidence="4">
    <location>
        <begin position="630"/>
        <end position="663"/>
    </location>
</feature>
<keyword evidence="3" id="KW-0732">Signal</keyword>
<reference evidence="5" key="1">
    <citation type="journal article" date="2013" name="Genetics">
        <title>The draft genome and transcriptome of Panagrellus redivivus are shaped by the harsh demands of a free-living lifestyle.</title>
        <authorList>
            <person name="Srinivasan J."/>
            <person name="Dillman A.R."/>
            <person name="Macchietto M.G."/>
            <person name="Heikkinen L."/>
            <person name="Lakso M."/>
            <person name="Fracchia K.M."/>
            <person name="Antoshechkin I."/>
            <person name="Mortazavi A."/>
            <person name="Wong G."/>
            <person name="Sternberg P.W."/>
        </authorList>
    </citation>
    <scope>NUCLEOTIDE SEQUENCE [LARGE SCALE GENOMIC DNA]</scope>
    <source>
        <strain evidence="5">MT8872</strain>
    </source>
</reference>
<evidence type="ECO:0000259" key="4">
    <source>
        <dbReference type="PROSITE" id="PS51670"/>
    </source>
</evidence>
<feature type="disulfide bond" evidence="2">
    <location>
        <begin position="586"/>
        <end position="620"/>
    </location>
</feature>
<dbReference type="SUPFAM" id="SSF48056">
    <property type="entry name" value="Di-copper centre-containing domain"/>
    <property type="match status" value="1"/>
</dbReference>
<keyword evidence="2" id="KW-1015">Disulfide bond</keyword>
<dbReference type="PANTHER" id="PTHR11474:SF21">
    <property type="entry name" value="SHKT DOMAIN-CONTAINING PROTEIN"/>
    <property type="match status" value="1"/>
</dbReference>
<evidence type="ECO:0000313" key="6">
    <source>
        <dbReference type="WBParaSite" id="Pan_g22413.t1"/>
    </source>
</evidence>
<dbReference type="PROSITE" id="PS51670">
    <property type="entry name" value="SHKT"/>
    <property type="match status" value="4"/>
</dbReference>
<name>A0A7E4ZX04_PANRE</name>
<sequence>MTMYGLLWLFLSVLGWASAQLNCAEAPTPALKIVCEQLHRWDKNARAAPPVTATLTLPPAIPGQPTPLISAELAQVATSPYQCMDLGCLCQYLGGNGQAGSNACTLSNGRPLTKALRKEYRMMTDNERDRYHAAVRAIKNSGEYDRIASIHSQYAESGGAHSGPAFLCWHREFIKRYEIALRMQDPDLALPYWDSTFDSVLARPAESILFSAELMGTTDAAGYVNSGFLSGWRTLNGNPNIRRAVGAQGSLFTENEIAFVMRQTAVENVLAYTAPQQGCNARTDWNVLEYSHGNIHIFVGGDMLDQSTSGNDPIFFMHHSFVDFIWELWRNQRQNRFDRENAYPLDQQQCSSPNHFGSALMRPFEPWRNHDGLSNKYTDNMFSYAPRPTCATGDCGSKYLFCDRSHGAPRCASKLRVGGQCGSYVSGETPCYNGICQAGRCVAGAAAPPVTQRPPVILTTLPPAVRPAPQQATCYNEHECCAIWAVKGECRRNPGYMNAWCKASCSRCTPNYDIRVECSDRHPNCARWSRSGECNRNPYWMAENCRRSCNNCGVTRTLKCGGGTATQSAQPAQPQQLQEKCTSPGCYNENICCQYWGLLGQCATNATWMNCNCRVSCGACIPRDYSYGSCENYHKDCRSWAARGECQKNPWMLENCKASCQTCLNSVELRNMCAGGASRRRGRDLVSALFQHSDGLGMPAPDIM</sequence>
<dbReference type="InterPro" id="IPR008922">
    <property type="entry name" value="Di-copper_centre_dom_sf"/>
</dbReference>
<feature type="chain" id="PRO_5028825410" evidence="3">
    <location>
        <begin position="20"/>
        <end position="704"/>
    </location>
</feature>
<dbReference type="Pfam" id="PF00264">
    <property type="entry name" value="Tyrosinase"/>
    <property type="match status" value="1"/>
</dbReference>
<dbReference type="WBParaSite" id="Pan_g22413.t1">
    <property type="protein sequence ID" value="Pan_g22413.t1"/>
    <property type="gene ID" value="Pan_g22413"/>
</dbReference>
<dbReference type="SMART" id="SM00254">
    <property type="entry name" value="ShKT"/>
    <property type="match status" value="4"/>
</dbReference>
<protein>
    <submittedName>
        <fullName evidence="6">ShTK domain protein</fullName>
    </submittedName>
</protein>
<dbReference type="Pfam" id="PF01549">
    <property type="entry name" value="ShK"/>
    <property type="match status" value="4"/>
</dbReference>